<dbReference type="GO" id="GO:0005737">
    <property type="term" value="C:cytoplasm"/>
    <property type="evidence" value="ECO:0007669"/>
    <property type="project" value="TreeGrafter"/>
</dbReference>
<evidence type="ECO:0000313" key="2">
    <source>
        <dbReference type="EMBL" id="PWB76467.1"/>
    </source>
</evidence>
<evidence type="ECO:0000313" key="3">
    <source>
        <dbReference type="Proteomes" id="UP000250918"/>
    </source>
</evidence>
<dbReference type="InterPro" id="IPR050325">
    <property type="entry name" value="Prot/Nucl_acid_deglycase"/>
</dbReference>
<dbReference type="InterPro" id="IPR002818">
    <property type="entry name" value="DJ-1/PfpI"/>
</dbReference>
<feature type="non-terminal residue" evidence="2">
    <location>
        <position position="118"/>
    </location>
</feature>
<sequence length="118" mass="12537">MEKRALIILSEGFEDIEAVTPIDILTRANVAVTIASLSPGPVAAAYGTILVPHTSLDQVRDLFDAIILPGGMRNAEKLAADHRVRELVERHYFDGQLVAAICASCALVLGEATGLLKG</sequence>
<dbReference type="SUPFAM" id="SSF52317">
    <property type="entry name" value="Class I glutamine amidotransferase-like"/>
    <property type="match status" value="1"/>
</dbReference>
<organism evidence="2 3">
    <name type="scientific">candidate division GN15 bacterium</name>
    <dbReference type="NCBI Taxonomy" id="2072418"/>
    <lineage>
        <taxon>Bacteria</taxon>
        <taxon>candidate division GN15</taxon>
    </lineage>
</organism>
<gene>
    <name evidence="2" type="ORF">C3F09_00420</name>
</gene>
<proteinExistence type="predicted"/>
<dbReference type="InterPro" id="IPR029062">
    <property type="entry name" value="Class_I_gatase-like"/>
</dbReference>
<accession>A0A855XEJ9</accession>
<name>A0A855XEJ9_9BACT</name>
<dbReference type="AlphaFoldDB" id="A0A855XEJ9"/>
<dbReference type="EMBL" id="PQAP01000001">
    <property type="protein sequence ID" value="PWB76467.1"/>
    <property type="molecule type" value="Genomic_DNA"/>
</dbReference>
<dbReference type="Proteomes" id="UP000250918">
    <property type="component" value="Unassembled WGS sequence"/>
</dbReference>
<comment type="caution">
    <text evidence="2">The sequence shown here is derived from an EMBL/GenBank/DDBJ whole genome shotgun (WGS) entry which is preliminary data.</text>
</comment>
<protein>
    <submittedName>
        <fullName evidence="2">DJ-1 family protein</fullName>
    </submittedName>
</protein>
<dbReference type="PANTHER" id="PTHR48094">
    <property type="entry name" value="PROTEIN/NUCLEIC ACID DEGLYCASE DJ-1-RELATED"/>
    <property type="match status" value="1"/>
</dbReference>
<reference evidence="2 3" key="1">
    <citation type="journal article" date="2018" name="ISME J.">
        <title>A methanotrophic archaeon couples anaerobic oxidation of methane to Fe(III) reduction.</title>
        <authorList>
            <person name="Cai C."/>
            <person name="Leu A.O."/>
            <person name="Xie G.J."/>
            <person name="Guo J."/>
            <person name="Feng Y."/>
            <person name="Zhao J.X."/>
            <person name="Tyson G.W."/>
            <person name="Yuan Z."/>
            <person name="Hu S."/>
        </authorList>
    </citation>
    <scope>NUCLEOTIDE SEQUENCE [LARGE SCALE GENOMIC DNA]</scope>
    <source>
        <strain evidence="2">FeB_12</strain>
    </source>
</reference>
<feature type="domain" description="DJ-1/PfpI" evidence="1">
    <location>
        <begin position="3"/>
        <end position="113"/>
    </location>
</feature>
<evidence type="ECO:0000259" key="1">
    <source>
        <dbReference type="Pfam" id="PF01965"/>
    </source>
</evidence>
<dbReference type="PANTHER" id="PTHR48094:SF12">
    <property type="entry name" value="PARKINSON DISEASE PROTEIN 7 HOMOLOG"/>
    <property type="match status" value="1"/>
</dbReference>
<dbReference type="Pfam" id="PF01965">
    <property type="entry name" value="DJ-1_PfpI"/>
    <property type="match status" value="1"/>
</dbReference>
<dbReference type="Gene3D" id="3.40.50.880">
    <property type="match status" value="1"/>
</dbReference>